<accession>A0A5P2BD58</accession>
<feature type="domain" description="Histidine kinase/HSP90-like ATPase" evidence="2">
    <location>
        <begin position="14"/>
        <end position="126"/>
    </location>
</feature>
<evidence type="ECO:0000313" key="3">
    <source>
        <dbReference type="EMBL" id="QES28445.1"/>
    </source>
</evidence>
<dbReference type="GO" id="GO:0005524">
    <property type="term" value="F:ATP binding"/>
    <property type="evidence" value="ECO:0007669"/>
    <property type="project" value="UniProtKB-KW"/>
</dbReference>
<dbReference type="GO" id="GO:0004674">
    <property type="term" value="F:protein serine/threonine kinase activity"/>
    <property type="evidence" value="ECO:0007669"/>
    <property type="project" value="UniProtKB-KW"/>
</dbReference>
<sequence length="132" mass="14047">MTTDSTQETCVLTRPRTPAAARDVVRALLRQGHNDASEMAVDDAVLVTSELVTNALRHGGGLRGFECRVRPGFIEIAVEDGSDVVPRSRPRTSLLMSGGHGWPSVCQLADDVSVTRLPEGGKCIVARVPLAA</sequence>
<organism evidence="3 4">
    <name type="scientific">Streptomyces venezuelae</name>
    <dbReference type="NCBI Taxonomy" id="54571"/>
    <lineage>
        <taxon>Bacteria</taxon>
        <taxon>Bacillati</taxon>
        <taxon>Actinomycetota</taxon>
        <taxon>Actinomycetes</taxon>
        <taxon>Kitasatosporales</taxon>
        <taxon>Streptomycetaceae</taxon>
        <taxon>Streptomyces</taxon>
    </lineage>
</organism>
<name>A0A5P2BD58_STRVZ</name>
<dbReference type="RefSeq" id="WP_150170284.1">
    <property type="nucleotide sequence ID" value="NZ_CP029193.1"/>
</dbReference>
<evidence type="ECO:0000256" key="1">
    <source>
        <dbReference type="ARBA" id="ARBA00022527"/>
    </source>
</evidence>
<keyword evidence="1" id="KW-0418">Kinase</keyword>
<protein>
    <submittedName>
        <fullName evidence="3">ATP-binding protein</fullName>
    </submittedName>
</protein>
<evidence type="ECO:0000313" key="4">
    <source>
        <dbReference type="Proteomes" id="UP000323046"/>
    </source>
</evidence>
<dbReference type="InterPro" id="IPR050267">
    <property type="entry name" value="Anti-sigma-factor_SerPK"/>
</dbReference>
<dbReference type="AlphaFoldDB" id="A0A5P2BD58"/>
<reference evidence="3 4" key="1">
    <citation type="submission" date="2018-05" db="EMBL/GenBank/DDBJ databases">
        <title>Streptomyces venezuelae.</title>
        <authorList>
            <person name="Kim W."/>
            <person name="Lee N."/>
            <person name="Cho B.-K."/>
        </authorList>
    </citation>
    <scope>NUCLEOTIDE SEQUENCE [LARGE SCALE GENOMIC DNA]</scope>
    <source>
        <strain evidence="3 4">ATCC 14583</strain>
    </source>
</reference>
<dbReference type="EMBL" id="CP029193">
    <property type="protein sequence ID" value="QES28445.1"/>
    <property type="molecule type" value="Genomic_DNA"/>
</dbReference>
<keyword evidence="3" id="KW-0547">Nucleotide-binding</keyword>
<dbReference type="PANTHER" id="PTHR35526">
    <property type="entry name" value="ANTI-SIGMA-F FACTOR RSBW-RELATED"/>
    <property type="match status" value="1"/>
</dbReference>
<dbReference type="Gene3D" id="3.30.565.10">
    <property type="entry name" value="Histidine kinase-like ATPase, C-terminal domain"/>
    <property type="match status" value="1"/>
</dbReference>
<proteinExistence type="predicted"/>
<dbReference type="OrthoDB" id="5184679at2"/>
<dbReference type="InterPro" id="IPR036890">
    <property type="entry name" value="HATPase_C_sf"/>
</dbReference>
<keyword evidence="3" id="KW-0067">ATP-binding</keyword>
<dbReference type="SUPFAM" id="SSF55874">
    <property type="entry name" value="ATPase domain of HSP90 chaperone/DNA topoisomerase II/histidine kinase"/>
    <property type="match status" value="1"/>
</dbReference>
<dbReference type="InterPro" id="IPR003594">
    <property type="entry name" value="HATPase_dom"/>
</dbReference>
<dbReference type="Proteomes" id="UP000323046">
    <property type="component" value="Chromosome"/>
</dbReference>
<dbReference type="CDD" id="cd16936">
    <property type="entry name" value="HATPase_RsbW-like"/>
    <property type="match status" value="1"/>
</dbReference>
<dbReference type="PANTHER" id="PTHR35526:SF3">
    <property type="entry name" value="ANTI-SIGMA-F FACTOR RSBW"/>
    <property type="match status" value="1"/>
</dbReference>
<keyword evidence="4" id="KW-1185">Reference proteome</keyword>
<dbReference type="Pfam" id="PF13581">
    <property type="entry name" value="HATPase_c_2"/>
    <property type="match status" value="1"/>
</dbReference>
<keyword evidence="1" id="KW-0723">Serine/threonine-protein kinase</keyword>
<evidence type="ECO:0000259" key="2">
    <source>
        <dbReference type="Pfam" id="PF13581"/>
    </source>
</evidence>
<gene>
    <name evidence="3" type="ORF">DEJ47_20185</name>
</gene>
<keyword evidence="1" id="KW-0808">Transferase</keyword>